<dbReference type="InterPro" id="IPR043128">
    <property type="entry name" value="Rev_trsase/Diguanyl_cyclase"/>
</dbReference>
<dbReference type="PANTHER" id="PTHR47027:SF20">
    <property type="entry name" value="REVERSE TRANSCRIPTASE-LIKE PROTEIN WITH RNA-DIRECTED DNA POLYMERASE DOMAIN"/>
    <property type="match status" value="1"/>
</dbReference>
<dbReference type="PANTHER" id="PTHR47027">
    <property type="entry name" value="REVERSE TRANSCRIPTASE DOMAIN-CONTAINING PROTEIN"/>
    <property type="match status" value="1"/>
</dbReference>
<evidence type="ECO:0000259" key="1">
    <source>
        <dbReference type="PROSITE" id="PS50878"/>
    </source>
</evidence>
<dbReference type="EMBL" id="CAXKWB010157849">
    <property type="protein sequence ID" value="CAL4249336.1"/>
    <property type="molecule type" value="Genomic_DNA"/>
</dbReference>
<protein>
    <recommendedName>
        <fullName evidence="1">Reverse transcriptase domain-containing protein</fullName>
    </recommendedName>
</protein>
<sequence>MGVMLECLNGVIEAEEVPESWTKSRTKMIKKIGKPTWRDFRPIALTNVSYKIFMTHIREQIERHLRINNLVRENQIGFTEGGRIEFNHFMLQFAVEGVLKGKIVREEHMLKYPLTKYAWENRRRRLYPLTKVNRGLVVVALDYSKAYDSVNRKSLIETLIKYKIDPKVIDLIYKIYRNDTTLIKFMEEEEEIEITSGIRQGCTLSTELFKLVTYEIMRELDEKGEDFVVEDIRMNSLFFADDSLILARTVESAREKIKIIAEISKHFGLHINEEKSKALIYGSRGHKEVAKEIEGIKVVKSLKYLGLEICDEEDIFRIQKEKIISEMRVLANATFYAIETSCDRVLMGKLWWKSLALPKVFLGLGVMSFTTDQVEAMQVIENTVFRQILRASCLTPNAVLRGEIGSSRMENRMIESRFLFVKSIWEGNNEMVKEVLRKVMENTGNSWNKKNESIFRKNRFDK</sequence>
<dbReference type="GO" id="GO:0071897">
    <property type="term" value="P:DNA biosynthetic process"/>
    <property type="evidence" value="ECO:0007669"/>
    <property type="project" value="UniProtKB-ARBA"/>
</dbReference>
<keyword evidence="3" id="KW-1185">Reference proteome</keyword>
<dbReference type="SUPFAM" id="SSF56672">
    <property type="entry name" value="DNA/RNA polymerases"/>
    <property type="match status" value="1"/>
</dbReference>
<organism evidence="2 3">
    <name type="scientific">Meganyctiphanes norvegica</name>
    <name type="common">Northern krill</name>
    <name type="synonym">Thysanopoda norvegica</name>
    <dbReference type="NCBI Taxonomy" id="48144"/>
    <lineage>
        <taxon>Eukaryota</taxon>
        <taxon>Metazoa</taxon>
        <taxon>Ecdysozoa</taxon>
        <taxon>Arthropoda</taxon>
        <taxon>Crustacea</taxon>
        <taxon>Multicrustacea</taxon>
        <taxon>Malacostraca</taxon>
        <taxon>Eumalacostraca</taxon>
        <taxon>Eucarida</taxon>
        <taxon>Euphausiacea</taxon>
        <taxon>Euphausiidae</taxon>
        <taxon>Meganyctiphanes</taxon>
    </lineage>
</organism>
<evidence type="ECO:0000313" key="3">
    <source>
        <dbReference type="Proteomes" id="UP001497623"/>
    </source>
</evidence>
<dbReference type="AlphaFoldDB" id="A0AAV2SXJ4"/>
<name>A0AAV2SXJ4_MEGNR</name>
<dbReference type="Proteomes" id="UP001497623">
    <property type="component" value="Unassembled WGS sequence"/>
</dbReference>
<dbReference type="InterPro" id="IPR000477">
    <property type="entry name" value="RT_dom"/>
</dbReference>
<dbReference type="CDD" id="cd01650">
    <property type="entry name" value="RT_nLTR_like"/>
    <property type="match status" value="1"/>
</dbReference>
<dbReference type="InterPro" id="IPR043502">
    <property type="entry name" value="DNA/RNA_pol_sf"/>
</dbReference>
<evidence type="ECO:0000313" key="2">
    <source>
        <dbReference type="EMBL" id="CAL4249336.1"/>
    </source>
</evidence>
<proteinExistence type="predicted"/>
<comment type="caution">
    <text evidence="2">The sequence shown here is derived from an EMBL/GenBank/DDBJ whole genome shotgun (WGS) entry which is preliminary data.</text>
</comment>
<reference evidence="2 3" key="1">
    <citation type="submission" date="2024-05" db="EMBL/GenBank/DDBJ databases">
        <authorList>
            <person name="Wallberg A."/>
        </authorList>
    </citation>
    <scope>NUCLEOTIDE SEQUENCE [LARGE SCALE GENOMIC DNA]</scope>
</reference>
<dbReference type="Pfam" id="PF00078">
    <property type="entry name" value="RVT_1"/>
    <property type="match status" value="1"/>
</dbReference>
<feature type="domain" description="Reverse transcriptase" evidence="1">
    <location>
        <begin position="10"/>
        <end position="309"/>
    </location>
</feature>
<dbReference type="Gene3D" id="3.30.70.270">
    <property type="match status" value="1"/>
</dbReference>
<accession>A0AAV2SXJ4</accession>
<gene>
    <name evidence="2" type="ORF">MNOR_LOCUS41546</name>
</gene>
<dbReference type="PROSITE" id="PS50878">
    <property type="entry name" value="RT_POL"/>
    <property type="match status" value="1"/>
</dbReference>